<dbReference type="SUPFAM" id="SSF81383">
    <property type="entry name" value="F-box domain"/>
    <property type="match status" value="1"/>
</dbReference>
<dbReference type="Proteomes" id="UP001056384">
    <property type="component" value="Chromosome 7"/>
</dbReference>
<keyword evidence="4" id="KW-1185">Reference proteome</keyword>
<organism evidence="3 4">
    <name type="scientific">Septoria linicola</name>
    <dbReference type="NCBI Taxonomy" id="215465"/>
    <lineage>
        <taxon>Eukaryota</taxon>
        <taxon>Fungi</taxon>
        <taxon>Dikarya</taxon>
        <taxon>Ascomycota</taxon>
        <taxon>Pezizomycotina</taxon>
        <taxon>Dothideomycetes</taxon>
        <taxon>Dothideomycetidae</taxon>
        <taxon>Mycosphaerellales</taxon>
        <taxon>Mycosphaerellaceae</taxon>
        <taxon>Septoria</taxon>
    </lineage>
</organism>
<feature type="compositionally biased region" description="Gly residues" evidence="1">
    <location>
        <begin position="232"/>
        <end position="241"/>
    </location>
</feature>
<dbReference type="Gene3D" id="1.20.1280.50">
    <property type="match status" value="1"/>
</dbReference>
<dbReference type="AlphaFoldDB" id="A0A9Q9EMM5"/>
<sequence>MASLLERSIQQLLRTNQVVIRGDQQAARDYYDSLNKQKMDSPTTRTTAAHSVLFSPKLLVIILSNLSTSDLTRHTRVCKLWHQTITSTTTLRQILFLDPIPIVEQILFNPLELHPPRSAKIIPIGHSLQKQRPAVLHTHRHTITTLHPIIHTLNFLPPGNKTKFIDSWSPLLHLSTPRLRSALSLYPSLAKAYMTNPPVHAIRIVNPWDGFVDRTFYSTSPSTSTRGEDGKGGGGGGGGFTMGEVLECAERAIEEGRVKPGS</sequence>
<protein>
    <submittedName>
        <fullName evidence="3">F-box domain-containing protein</fullName>
    </submittedName>
</protein>
<dbReference type="InterPro" id="IPR036047">
    <property type="entry name" value="F-box-like_dom_sf"/>
</dbReference>
<accession>A0A9Q9EMM5</accession>
<gene>
    <name evidence="3" type="ORF">Slin15195_G089530</name>
</gene>
<evidence type="ECO:0000313" key="3">
    <source>
        <dbReference type="EMBL" id="USW55634.1"/>
    </source>
</evidence>
<dbReference type="InterPro" id="IPR001810">
    <property type="entry name" value="F-box_dom"/>
</dbReference>
<name>A0A9Q9EMM5_9PEZI</name>
<reference evidence="3" key="1">
    <citation type="submission" date="2022-06" db="EMBL/GenBank/DDBJ databases">
        <title>Complete genome sequences of two strains of the flax pathogen Septoria linicola.</title>
        <authorList>
            <person name="Lapalu N."/>
            <person name="Simon A."/>
            <person name="Demenou B."/>
            <person name="Paumier D."/>
            <person name="Guillot M.-P."/>
            <person name="Gout L."/>
            <person name="Valade R."/>
        </authorList>
    </citation>
    <scope>NUCLEOTIDE SEQUENCE</scope>
    <source>
        <strain evidence="3">SE15195</strain>
    </source>
</reference>
<proteinExistence type="predicted"/>
<feature type="region of interest" description="Disordered" evidence="1">
    <location>
        <begin position="219"/>
        <end position="241"/>
    </location>
</feature>
<dbReference type="EMBL" id="CP099424">
    <property type="protein sequence ID" value="USW55634.1"/>
    <property type="molecule type" value="Genomic_DNA"/>
</dbReference>
<feature type="domain" description="F-box" evidence="2">
    <location>
        <begin position="58"/>
        <end position="88"/>
    </location>
</feature>
<evidence type="ECO:0000313" key="4">
    <source>
        <dbReference type="Proteomes" id="UP001056384"/>
    </source>
</evidence>
<evidence type="ECO:0000256" key="1">
    <source>
        <dbReference type="SAM" id="MobiDB-lite"/>
    </source>
</evidence>
<evidence type="ECO:0000259" key="2">
    <source>
        <dbReference type="Pfam" id="PF12937"/>
    </source>
</evidence>
<dbReference type="Pfam" id="PF12937">
    <property type="entry name" value="F-box-like"/>
    <property type="match status" value="1"/>
</dbReference>